<feature type="transmembrane region" description="Helical" evidence="1">
    <location>
        <begin position="167"/>
        <end position="190"/>
    </location>
</feature>
<evidence type="ECO:0000313" key="2">
    <source>
        <dbReference type="EMBL" id="TWT53939.1"/>
    </source>
</evidence>
<accession>A0A5C5WUL6</accession>
<sequence length="202" mass="21863">MVQPSAHEILPKLSHSMYSLTCPHCQHAIPVAPSKAGQEMLCPECQRAVQVPKLGQLKSLPRVDSVEDGGGRRELGARGLSDSSSIVFVICALIATACLLVAGLCGIRWYLIESQTTTEEHVALLAEQYSKANAAQLIREYEQMEELDIDIGGPYGYKVTQREKDDWGFNALMAAIVGSLAFVGALVSVAKSRDKSTENLTS</sequence>
<keyword evidence="1" id="KW-0472">Membrane</keyword>
<dbReference type="Gene3D" id="2.20.28.160">
    <property type="match status" value="1"/>
</dbReference>
<dbReference type="EMBL" id="SJPI01000001">
    <property type="protein sequence ID" value="TWT53939.1"/>
    <property type="molecule type" value="Genomic_DNA"/>
</dbReference>
<organism evidence="2 3">
    <name type="scientific">Rubripirellula amarantea</name>
    <dbReference type="NCBI Taxonomy" id="2527999"/>
    <lineage>
        <taxon>Bacteria</taxon>
        <taxon>Pseudomonadati</taxon>
        <taxon>Planctomycetota</taxon>
        <taxon>Planctomycetia</taxon>
        <taxon>Pirellulales</taxon>
        <taxon>Pirellulaceae</taxon>
        <taxon>Rubripirellula</taxon>
    </lineage>
</organism>
<evidence type="ECO:0000313" key="3">
    <source>
        <dbReference type="Proteomes" id="UP000316598"/>
    </source>
</evidence>
<dbReference type="Proteomes" id="UP000316598">
    <property type="component" value="Unassembled WGS sequence"/>
</dbReference>
<proteinExistence type="predicted"/>
<evidence type="ECO:0000256" key="1">
    <source>
        <dbReference type="SAM" id="Phobius"/>
    </source>
</evidence>
<keyword evidence="1" id="KW-0812">Transmembrane</keyword>
<protein>
    <submittedName>
        <fullName evidence="2">Uncharacterized protein</fullName>
    </submittedName>
</protein>
<gene>
    <name evidence="2" type="ORF">Pla22_15730</name>
</gene>
<comment type="caution">
    <text evidence="2">The sequence shown here is derived from an EMBL/GenBank/DDBJ whole genome shotgun (WGS) entry which is preliminary data.</text>
</comment>
<keyword evidence="1" id="KW-1133">Transmembrane helix</keyword>
<reference evidence="2 3" key="1">
    <citation type="submission" date="2019-02" db="EMBL/GenBank/DDBJ databases">
        <title>Deep-cultivation of Planctomycetes and their phenomic and genomic characterization uncovers novel biology.</title>
        <authorList>
            <person name="Wiegand S."/>
            <person name="Jogler M."/>
            <person name="Boedeker C."/>
            <person name="Pinto D."/>
            <person name="Vollmers J."/>
            <person name="Rivas-Marin E."/>
            <person name="Kohn T."/>
            <person name="Peeters S.H."/>
            <person name="Heuer A."/>
            <person name="Rast P."/>
            <person name="Oberbeckmann S."/>
            <person name="Bunk B."/>
            <person name="Jeske O."/>
            <person name="Meyerdierks A."/>
            <person name="Storesund J.E."/>
            <person name="Kallscheuer N."/>
            <person name="Luecker S."/>
            <person name="Lage O.M."/>
            <person name="Pohl T."/>
            <person name="Merkel B.J."/>
            <person name="Hornburger P."/>
            <person name="Mueller R.-W."/>
            <person name="Bruemmer F."/>
            <person name="Labrenz M."/>
            <person name="Spormann A.M."/>
            <person name="Op Den Camp H."/>
            <person name="Overmann J."/>
            <person name="Amann R."/>
            <person name="Jetten M.S.M."/>
            <person name="Mascher T."/>
            <person name="Medema M.H."/>
            <person name="Devos D.P."/>
            <person name="Kaster A.-K."/>
            <person name="Ovreas L."/>
            <person name="Rohde M."/>
            <person name="Galperin M.Y."/>
            <person name="Jogler C."/>
        </authorList>
    </citation>
    <scope>NUCLEOTIDE SEQUENCE [LARGE SCALE GENOMIC DNA]</scope>
    <source>
        <strain evidence="2 3">Pla22</strain>
    </source>
</reference>
<feature type="transmembrane region" description="Helical" evidence="1">
    <location>
        <begin position="86"/>
        <end position="111"/>
    </location>
</feature>
<keyword evidence="3" id="KW-1185">Reference proteome</keyword>
<dbReference type="AlphaFoldDB" id="A0A5C5WUL6"/>
<name>A0A5C5WUL6_9BACT</name>